<dbReference type="InterPro" id="IPR020846">
    <property type="entry name" value="MFS_dom"/>
</dbReference>
<evidence type="ECO:0000256" key="2">
    <source>
        <dbReference type="ARBA" id="ARBA00022448"/>
    </source>
</evidence>
<evidence type="ECO:0000259" key="7">
    <source>
        <dbReference type="PROSITE" id="PS50850"/>
    </source>
</evidence>
<organism evidence="8 9">
    <name type="scientific">Paenibacillus agricola</name>
    <dbReference type="NCBI Taxonomy" id="2716264"/>
    <lineage>
        <taxon>Bacteria</taxon>
        <taxon>Bacillati</taxon>
        <taxon>Bacillota</taxon>
        <taxon>Bacilli</taxon>
        <taxon>Bacillales</taxon>
        <taxon>Paenibacillaceae</taxon>
        <taxon>Paenibacillus</taxon>
    </lineage>
</organism>
<feature type="transmembrane region" description="Helical" evidence="6">
    <location>
        <begin position="281"/>
        <end position="300"/>
    </location>
</feature>
<keyword evidence="9" id="KW-1185">Reference proteome</keyword>
<reference evidence="8" key="1">
    <citation type="submission" date="2020-03" db="EMBL/GenBank/DDBJ databases">
        <title>Draft sequencing of Paenibacilllus sp. S3N08.</title>
        <authorList>
            <person name="Kim D.-U."/>
        </authorList>
    </citation>
    <scope>NUCLEOTIDE SEQUENCE</scope>
    <source>
        <strain evidence="8">S3N08</strain>
    </source>
</reference>
<dbReference type="InterPro" id="IPR036259">
    <property type="entry name" value="MFS_trans_sf"/>
</dbReference>
<evidence type="ECO:0000256" key="5">
    <source>
        <dbReference type="ARBA" id="ARBA00023136"/>
    </source>
</evidence>
<evidence type="ECO:0000256" key="4">
    <source>
        <dbReference type="ARBA" id="ARBA00022989"/>
    </source>
</evidence>
<feature type="transmembrane region" description="Helical" evidence="6">
    <location>
        <begin position="368"/>
        <end position="388"/>
    </location>
</feature>
<feature type="transmembrane region" description="Helical" evidence="6">
    <location>
        <begin position="340"/>
        <end position="362"/>
    </location>
</feature>
<feature type="domain" description="Major facilitator superfamily (MFS) profile" evidence="7">
    <location>
        <begin position="19"/>
        <end position="392"/>
    </location>
</feature>
<dbReference type="PROSITE" id="PS50850">
    <property type="entry name" value="MFS"/>
    <property type="match status" value="1"/>
</dbReference>
<gene>
    <name evidence="8" type="ORF">G9U52_37560</name>
</gene>
<name>A0ABX0JHH6_9BACL</name>
<feature type="transmembrane region" description="Helical" evidence="6">
    <location>
        <begin position="82"/>
        <end position="101"/>
    </location>
</feature>
<protein>
    <submittedName>
        <fullName evidence="8">MFS transporter</fullName>
    </submittedName>
</protein>
<proteinExistence type="predicted"/>
<sequence length="405" mass="43247">MIINNAKKKLAVHSRAKTVILILGIMLIAANLRAAITGVGPLIGAIRSQTNLSNTITGMLTALPLLAFAILSPLAPKIAHRIGMELTLMASLVLLTLGIIVRSVPSVMSLFIGTFIIGLAIAVGNVLLPSLVKRDFPNQVGPMTGAYSVSMNVFGALASGISVPLSVGAGLGWRGSLGSWALLAGLAVLCWLPQLRYRHITKVYEGESSIWLSTLAWQVTLFMGIQSLMFYINATWLPVILHERGMSIASSGWMLSAMQFVSLPISFIVPVLAGRQKNQKGIVIVTVIFHLLGYIGLLFGPVALTWIWIICIGLAVGSSISLALAFFGLRTHNARQSAELSGMAQSIGYLLAAIGPILFGYLHDLTNTWFFSLMILVIASILLLFVGLGAGRNAYLSSNGQRKAL</sequence>
<keyword evidence="5 6" id="KW-0472">Membrane</keyword>
<evidence type="ECO:0000313" key="9">
    <source>
        <dbReference type="Proteomes" id="UP001165962"/>
    </source>
</evidence>
<dbReference type="Gene3D" id="1.20.1250.20">
    <property type="entry name" value="MFS general substrate transporter like domains"/>
    <property type="match status" value="2"/>
</dbReference>
<feature type="transmembrane region" description="Helical" evidence="6">
    <location>
        <begin position="55"/>
        <end position="75"/>
    </location>
</feature>
<dbReference type="RefSeq" id="WP_166158193.1">
    <property type="nucleotide sequence ID" value="NZ_JAAOIW010000034.1"/>
</dbReference>
<evidence type="ECO:0000256" key="6">
    <source>
        <dbReference type="SAM" id="Phobius"/>
    </source>
</evidence>
<feature type="transmembrane region" description="Helical" evidence="6">
    <location>
        <begin position="20"/>
        <end position="43"/>
    </location>
</feature>
<feature type="transmembrane region" description="Helical" evidence="6">
    <location>
        <begin position="177"/>
        <end position="197"/>
    </location>
</feature>
<dbReference type="CDD" id="cd17339">
    <property type="entry name" value="MFS_NIMT_CynX_like"/>
    <property type="match status" value="1"/>
</dbReference>
<evidence type="ECO:0000256" key="3">
    <source>
        <dbReference type="ARBA" id="ARBA00022692"/>
    </source>
</evidence>
<comment type="caution">
    <text evidence="8">The sequence shown here is derived from an EMBL/GenBank/DDBJ whole genome shotgun (WGS) entry which is preliminary data.</text>
</comment>
<dbReference type="PANTHER" id="PTHR23523:SF2">
    <property type="entry name" value="2-NITROIMIDAZOLE TRANSPORTER"/>
    <property type="match status" value="1"/>
</dbReference>
<evidence type="ECO:0000256" key="1">
    <source>
        <dbReference type="ARBA" id="ARBA00004651"/>
    </source>
</evidence>
<keyword evidence="4 6" id="KW-1133">Transmembrane helix</keyword>
<evidence type="ECO:0000313" key="8">
    <source>
        <dbReference type="EMBL" id="NHN35408.1"/>
    </source>
</evidence>
<feature type="transmembrane region" description="Helical" evidence="6">
    <location>
        <begin position="306"/>
        <end position="328"/>
    </location>
</feature>
<comment type="subcellular location">
    <subcellularLocation>
        <location evidence="1">Cell membrane</location>
        <topology evidence="1">Multi-pass membrane protein</topology>
    </subcellularLocation>
</comment>
<dbReference type="Proteomes" id="UP001165962">
    <property type="component" value="Unassembled WGS sequence"/>
</dbReference>
<dbReference type="EMBL" id="JAAOIW010000034">
    <property type="protein sequence ID" value="NHN35408.1"/>
    <property type="molecule type" value="Genomic_DNA"/>
</dbReference>
<feature type="transmembrane region" description="Helical" evidence="6">
    <location>
        <begin position="149"/>
        <end position="171"/>
    </location>
</feature>
<dbReference type="PANTHER" id="PTHR23523">
    <property type="match status" value="1"/>
</dbReference>
<accession>A0ABX0JHH6</accession>
<keyword evidence="2" id="KW-0813">Transport</keyword>
<keyword evidence="3 6" id="KW-0812">Transmembrane</keyword>
<dbReference type="Pfam" id="PF07690">
    <property type="entry name" value="MFS_1"/>
    <property type="match status" value="1"/>
</dbReference>
<dbReference type="InterPro" id="IPR052524">
    <property type="entry name" value="MFS_Cyanate_Porter"/>
</dbReference>
<dbReference type="InterPro" id="IPR011701">
    <property type="entry name" value="MFS"/>
</dbReference>
<dbReference type="SUPFAM" id="SSF103473">
    <property type="entry name" value="MFS general substrate transporter"/>
    <property type="match status" value="1"/>
</dbReference>
<feature type="transmembrane region" description="Helical" evidence="6">
    <location>
        <begin position="252"/>
        <end position="274"/>
    </location>
</feature>
<feature type="transmembrane region" description="Helical" evidence="6">
    <location>
        <begin position="209"/>
        <end position="232"/>
    </location>
</feature>
<feature type="transmembrane region" description="Helical" evidence="6">
    <location>
        <begin position="107"/>
        <end position="128"/>
    </location>
</feature>